<dbReference type="RefSeq" id="WP_237467019.1">
    <property type="nucleotide sequence ID" value="NZ_CAKLDI010000001.1"/>
</dbReference>
<evidence type="ECO:0000313" key="2">
    <source>
        <dbReference type="Proteomes" id="UP000838672"/>
    </source>
</evidence>
<proteinExistence type="predicted"/>
<gene>
    <name evidence="1" type="primary">holC</name>
    <name evidence="1" type="ORF">VST7929_02347</name>
</gene>
<comment type="caution">
    <text evidence="1">The sequence shown here is derived from an EMBL/GenBank/DDBJ whole genome shotgun (WGS) entry which is preliminary data.</text>
</comment>
<dbReference type="EMBL" id="CAKLDI010000001">
    <property type="protein sequence ID" value="CAH0534415.1"/>
    <property type="molecule type" value="Genomic_DNA"/>
</dbReference>
<dbReference type="Pfam" id="PF04364">
    <property type="entry name" value="DNA_pol3_chi"/>
    <property type="match status" value="1"/>
</dbReference>
<reference evidence="1" key="1">
    <citation type="submission" date="2021-11" db="EMBL/GenBank/DDBJ databases">
        <authorList>
            <person name="Rodrigo-Torres L."/>
            <person name="Arahal R. D."/>
            <person name="Lucena T."/>
        </authorList>
    </citation>
    <scope>NUCLEOTIDE SEQUENCE</scope>
    <source>
        <strain evidence="1">CECT 7929</strain>
    </source>
</reference>
<dbReference type="PANTHER" id="PTHR38767">
    <property type="entry name" value="DNA POLYMERASE III SUBUNIT CHI"/>
    <property type="match status" value="1"/>
</dbReference>
<protein>
    <submittedName>
        <fullName evidence="1">DNA polymerase III subunit chi</fullName>
        <ecNumber evidence="1">2.7.7.7</ecNumber>
    </submittedName>
</protein>
<accession>A0ABN8DX65</accession>
<dbReference type="InterPro" id="IPR007459">
    <property type="entry name" value="DNA_pol3_chi"/>
</dbReference>
<sequence length="149" mass="17127">MSQALFYLLDQEQSQAPHWHALIYRCLSQAVAEGQRVLLYCQDQEQAEVMDEILWQQRYGEFIAHQLCGEGPKFGTPVEISWPNCPLTGRRQLLINLATEAPIFAVRFPQVVDFVPNDETLKQHARDRYVAYRKQGIHVTTTAAADRPE</sequence>
<dbReference type="GO" id="GO:0003887">
    <property type="term" value="F:DNA-directed DNA polymerase activity"/>
    <property type="evidence" value="ECO:0007669"/>
    <property type="project" value="UniProtKB-EC"/>
</dbReference>
<dbReference type="Proteomes" id="UP000838672">
    <property type="component" value="Unassembled WGS sequence"/>
</dbReference>
<dbReference type="Gene3D" id="3.40.50.10110">
    <property type="entry name" value="DNA polymerase III subunit chi"/>
    <property type="match status" value="1"/>
</dbReference>
<evidence type="ECO:0000313" key="1">
    <source>
        <dbReference type="EMBL" id="CAH0534415.1"/>
    </source>
</evidence>
<organism evidence="1 2">
    <name type="scientific">Vibrio stylophorae</name>
    <dbReference type="NCBI Taxonomy" id="659351"/>
    <lineage>
        <taxon>Bacteria</taxon>
        <taxon>Pseudomonadati</taxon>
        <taxon>Pseudomonadota</taxon>
        <taxon>Gammaproteobacteria</taxon>
        <taxon>Vibrionales</taxon>
        <taxon>Vibrionaceae</taxon>
        <taxon>Vibrio</taxon>
    </lineage>
</organism>
<keyword evidence="2" id="KW-1185">Reference proteome</keyword>
<dbReference type="PANTHER" id="PTHR38767:SF1">
    <property type="entry name" value="DNA POLYMERASE III SUBUNIT CHI"/>
    <property type="match status" value="1"/>
</dbReference>
<keyword evidence="1" id="KW-0548">Nucleotidyltransferase</keyword>
<keyword evidence="1" id="KW-0808">Transferase</keyword>
<dbReference type="InterPro" id="IPR036768">
    <property type="entry name" value="PolIII_chi_sf"/>
</dbReference>
<dbReference type="EC" id="2.7.7.7" evidence="1"/>
<name>A0ABN8DX65_9VIBR</name>
<dbReference type="SUPFAM" id="SSF102400">
    <property type="entry name" value="DNA polymerase III chi subunit"/>
    <property type="match status" value="1"/>
</dbReference>